<dbReference type="InterPro" id="IPR052900">
    <property type="entry name" value="Phospholipid_Metab_Enz"/>
</dbReference>
<keyword evidence="4" id="KW-1185">Reference proteome</keyword>
<dbReference type="PANTHER" id="PTHR43606">
    <property type="entry name" value="PHOSPHATASE, PUTATIVE (AFU_ORTHOLOGUE AFUA_6G08710)-RELATED"/>
    <property type="match status" value="1"/>
</dbReference>
<dbReference type="Pfam" id="PF16655">
    <property type="entry name" value="PhoD_N"/>
    <property type="match status" value="1"/>
</dbReference>
<dbReference type="CDD" id="cd07389">
    <property type="entry name" value="MPP_PhoD"/>
    <property type="match status" value="1"/>
</dbReference>
<comment type="caution">
    <text evidence="3">The sequence shown here is derived from an EMBL/GenBank/DDBJ whole genome shotgun (WGS) entry which is preliminary data.</text>
</comment>
<dbReference type="PROSITE" id="PS51318">
    <property type="entry name" value="TAT"/>
    <property type="match status" value="1"/>
</dbReference>
<dbReference type="RefSeq" id="WP_133321885.1">
    <property type="nucleotide sequence ID" value="NZ_SMTF01000006.1"/>
</dbReference>
<sequence length="531" mass="59302">MGYPRFDRRKFLLGASGMALFAGLGPAGRLWATPRFNAYPFSLGVASGDPWPDGFVIWTRLAPEPLAENGGMPMLAVPVRWEVAEDERFGGVVRRGEAIARPELGHSVHVEVDGLRPHRPYWYRFYVERQAPSPTGKVRTAPQTGVAVDRVRIGVAGCQHWEAGSYTAYRHLSQEPELDAIFHYGDYIYEGAGKPGKSIIDAAGNEIARQHAGGEIYTLDQYRRRYAQYKSDHDLQAAHAAAAFLSTWDDHEIDNNWAGSHDQDGTPPEVFALRRHVAMQAWYENMPVRRAQFPRVDGLTMHRRLDYGGLLRVHLMDTRQYRTKQRCDASLLERMRPCRPQDDAGEEQIIGTAQAQWLAQGLESDARWHLLAQQVMMMPYAYPPSRAAGPVNTDSWSGYPRARQRVLDLMRQRAHGNVIVATGDVHKHHAGVIPSNPADLLSTPVATEYVTTSISSGGDGEDMPPTWANVLSDNPHTKLLNDKRGYQVFEVGPRAWRTDVVAVDRVSVTGGEKRVIARLVTEHGKPGVEHA</sequence>
<organism evidence="3 4">
    <name type="scientific">Luteimonas aestuarii</name>
    <dbReference type="NCBI Taxonomy" id="453837"/>
    <lineage>
        <taxon>Bacteria</taxon>
        <taxon>Pseudomonadati</taxon>
        <taxon>Pseudomonadota</taxon>
        <taxon>Gammaproteobacteria</taxon>
        <taxon>Lysobacterales</taxon>
        <taxon>Lysobacteraceae</taxon>
        <taxon>Luteimonas</taxon>
    </lineage>
</organism>
<dbReference type="SUPFAM" id="SSF56300">
    <property type="entry name" value="Metallo-dependent phosphatases"/>
    <property type="match status" value="1"/>
</dbReference>
<dbReference type="InterPro" id="IPR029052">
    <property type="entry name" value="Metallo-depent_PP-like"/>
</dbReference>
<dbReference type="Gene3D" id="3.60.21.70">
    <property type="entry name" value="PhoD-like phosphatase"/>
    <property type="match status" value="1"/>
</dbReference>
<evidence type="ECO:0000313" key="3">
    <source>
        <dbReference type="EMBL" id="TDK23788.1"/>
    </source>
</evidence>
<feature type="domain" description="Phospholipase D N-terminal" evidence="2">
    <location>
        <begin position="43"/>
        <end position="140"/>
    </location>
</feature>
<dbReference type="Pfam" id="PF09423">
    <property type="entry name" value="PhoD"/>
    <property type="match status" value="1"/>
</dbReference>
<gene>
    <name evidence="3" type="ORF">E2F46_09660</name>
</gene>
<dbReference type="InterPro" id="IPR032093">
    <property type="entry name" value="PhoD_N"/>
</dbReference>
<evidence type="ECO:0000259" key="1">
    <source>
        <dbReference type="Pfam" id="PF09423"/>
    </source>
</evidence>
<protein>
    <submittedName>
        <fullName evidence="3">Alkaline phosphatase</fullName>
    </submittedName>
</protein>
<evidence type="ECO:0000259" key="2">
    <source>
        <dbReference type="Pfam" id="PF16655"/>
    </source>
</evidence>
<dbReference type="InterPro" id="IPR038607">
    <property type="entry name" value="PhoD-like_sf"/>
</dbReference>
<dbReference type="PANTHER" id="PTHR43606:SF2">
    <property type="entry name" value="ALKALINE PHOSPHATASE FAMILY PROTEIN (AFU_ORTHOLOGUE AFUA_5G03860)"/>
    <property type="match status" value="1"/>
</dbReference>
<dbReference type="EMBL" id="SMTF01000006">
    <property type="protein sequence ID" value="TDK23788.1"/>
    <property type="molecule type" value="Genomic_DNA"/>
</dbReference>
<dbReference type="OrthoDB" id="327733at2"/>
<accession>A0A4R5TTG3</accession>
<dbReference type="Proteomes" id="UP000294796">
    <property type="component" value="Unassembled WGS sequence"/>
</dbReference>
<evidence type="ECO:0000313" key="4">
    <source>
        <dbReference type="Proteomes" id="UP000294796"/>
    </source>
</evidence>
<proteinExistence type="predicted"/>
<dbReference type="Gene3D" id="2.60.40.380">
    <property type="entry name" value="Purple acid phosphatase-like, N-terminal"/>
    <property type="match status" value="1"/>
</dbReference>
<feature type="domain" description="PhoD-like phosphatase metallophosphatase" evidence="1">
    <location>
        <begin position="154"/>
        <end position="499"/>
    </location>
</feature>
<dbReference type="InterPro" id="IPR006311">
    <property type="entry name" value="TAT_signal"/>
</dbReference>
<dbReference type="InterPro" id="IPR018946">
    <property type="entry name" value="PhoD-like_MPP"/>
</dbReference>
<reference evidence="3 4" key="1">
    <citation type="submission" date="2019-03" db="EMBL/GenBank/DDBJ databases">
        <title>Luteimonas zhaokaii sp.nov., isolated from the rectal contents of Plateau pika in Yushu, Qinghai Province, China.</title>
        <authorList>
            <person name="Zhang G."/>
        </authorList>
    </citation>
    <scope>NUCLEOTIDE SEQUENCE [LARGE SCALE GENOMIC DNA]</scope>
    <source>
        <strain evidence="3 4">B9</strain>
    </source>
</reference>
<name>A0A4R5TTG3_9GAMM</name>
<dbReference type="AlphaFoldDB" id="A0A4R5TTG3"/>